<dbReference type="InterPro" id="IPR058240">
    <property type="entry name" value="rSAM_sf"/>
</dbReference>
<comment type="caution">
    <text evidence="7">The sequence shown here is derived from an EMBL/GenBank/DDBJ whole genome shotgun (WGS) entry which is preliminary data.</text>
</comment>
<dbReference type="GO" id="GO:0003824">
    <property type="term" value="F:catalytic activity"/>
    <property type="evidence" value="ECO:0007669"/>
    <property type="project" value="InterPro"/>
</dbReference>
<evidence type="ECO:0000256" key="4">
    <source>
        <dbReference type="ARBA" id="ARBA00023004"/>
    </source>
</evidence>
<dbReference type="STRING" id="1797533.A2731_02430"/>
<evidence type="ECO:0000256" key="3">
    <source>
        <dbReference type="ARBA" id="ARBA00022723"/>
    </source>
</evidence>
<accession>A0A1G1XT09</accession>
<evidence type="ECO:0000259" key="6">
    <source>
        <dbReference type="SMART" id="SM00729"/>
    </source>
</evidence>
<dbReference type="InterPro" id="IPR051198">
    <property type="entry name" value="BchE-like"/>
</dbReference>
<evidence type="ECO:0000256" key="2">
    <source>
        <dbReference type="ARBA" id="ARBA00022691"/>
    </source>
</evidence>
<dbReference type="SMART" id="SM00729">
    <property type="entry name" value="Elp3"/>
    <property type="match status" value="1"/>
</dbReference>
<dbReference type="GO" id="GO:0051536">
    <property type="term" value="F:iron-sulfur cluster binding"/>
    <property type="evidence" value="ECO:0007669"/>
    <property type="project" value="UniProtKB-KW"/>
</dbReference>
<feature type="domain" description="Elp3/MiaA/NifB-like radical SAM core" evidence="6">
    <location>
        <begin position="5"/>
        <end position="175"/>
    </location>
</feature>
<dbReference type="InterPro" id="IPR006638">
    <property type="entry name" value="Elp3/MiaA/NifB-like_rSAM"/>
</dbReference>
<sequence>MLYHTYGVNYFIIHDDNFVVDKERALKFAGLIKEMGLNVKYSVDSRIDYFEYEFFKKLKDSGLCELRVGCESGSNRVLKEVIQKGITAEQTVKAVQIAKSLDLKLILSFVIGWPTETIAERQETIDLIMKLQKIHKKAAIYPLWIYIPYAGTTLFDKAVALGFKSPQSLEEWGNYFWGKAHIPWLKNPREYEIIHELSPFAWYNKSLSDLKNRSAANIIRHCLIKFFRPLALLRFKNDFWKFPLDAELIIFLKKSAQAALKRSKLA</sequence>
<comment type="cofactor">
    <cofactor evidence="1">
        <name>[4Fe-4S] cluster</name>
        <dbReference type="ChEBI" id="CHEBI:49883"/>
    </cofactor>
</comment>
<dbReference type="Pfam" id="PF04055">
    <property type="entry name" value="Radical_SAM"/>
    <property type="match status" value="1"/>
</dbReference>
<keyword evidence="3" id="KW-0479">Metal-binding</keyword>
<dbReference type="SUPFAM" id="SSF102114">
    <property type="entry name" value="Radical SAM enzymes"/>
    <property type="match status" value="1"/>
</dbReference>
<evidence type="ECO:0000313" key="8">
    <source>
        <dbReference type="Proteomes" id="UP000176241"/>
    </source>
</evidence>
<dbReference type="GO" id="GO:0046872">
    <property type="term" value="F:metal ion binding"/>
    <property type="evidence" value="ECO:0007669"/>
    <property type="project" value="UniProtKB-KW"/>
</dbReference>
<dbReference type="EMBL" id="MHIC01000054">
    <property type="protein sequence ID" value="OGY43092.1"/>
    <property type="molecule type" value="Genomic_DNA"/>
</dbReference>
<name>A0A1G1XT09_9BACT</name>
<dbReference type="PANTHER" id="PTHR43409">
    <property type="entry name" value="ANAEROBIC MAGNESIUM-PROTOPORPHYRIN IX MONOMETHYL ESTER CYCLASE-RELATED"/>
    <property type="match status" value="1"/>
</dbReference>
<dbReference type="Gene3D" id="3.30.750.200">
    <property type="match status" value="1"/>
</dbReference>
<dbReference type="PANTHER" id="PTHR43409:SF7">
    <property type="entry name" value="BLL1977 PROTEIN"/>
    <property type="match status" value="1"/>
</dbReference>
<proteinExistence type="predicted"/>
<keyword evidence="5" id="KW-0411">Iron-sulfur</keyword>
<evidence type="ECO:0000256" key="5">
    <source>
        <dbReference type="ARBA" id="ARBA00023014"/>
    </source>
</evidence>
<keyword evidence="4" id="KW-0408">Iron</keyword>
<protein>
    <recommendedName>
        <fullName evidence="6">Elp3/MiaA/NifB-like radical SAM core domain-containing protein</fullName>
    </recommendedName>
</protein>
<gene>
    <name evidence="7" type="ORF">A2731_02430</name>
</gene>
<evidence type="ECO:0000256" key="1">
    <source>
        <dbReference type="ARBA" id="ARBA00001966"/>
    </source>
</evidence>
<dbReference type="AlphaFoldDB" id="A0A1G1XT09"/>
<dbReference type="Proteomes" id="UP000176241">
    <property type="component" value="Unassembled WGS sequence"/>
</dbReference>
<evidence type="ECO:0000313" key="7">
    <source>
        <dbReference type="EMBL" id="OGY43092.1"/>
    </source>
</evidence>
<reference evidence="7 8" key="1">
    <citation type="journal article" date="2016" name="Nat. Commun.">
        <title>Thousands of microbial genomes shed light on interconnected biogeochemical processes in an aquifer system.</title>
        <authorList>
            <person name="Anantharaman K."/>
            <person name="Brown C.T."/>
            <person name="Hug L.A."/>
            <person name="Sharon I."/>
            <person name="Castelle C.J."/>
            <person name="Probst A.J."/>
            <person name="Thomas B.C."/>
            <person name="Singh A."/>
            <person name="Wilkins M.J."/>
            <person name="Karaoz U."/>
            <person name="Brodie E.L."/>
            <person name="Williams K.H."/>
            <person name="Hubbard S.S."/>
            <person name="Banfield J.F."/>
        </authorList>
    </citation>
    <scope>NUCLEOTIDE SEQUENCE [LARGE SCALE GENOMIC DNA]</scope>
</reference>
<dbReference type="InterPro" id="IPR007197">
    <property type="entry name" value="rSAM"/>
</dbReference>
<organism evidence="7 8">
    <name type="scientific">Candidatus Buchananbacteria bacterium RIFCSPHIGHO2_01_FULL_39_8</name>
    <dbReference type="NCBI Taxonomy" id="1797533"/>
    <lineage>
        <taxon>Bacteria</taxon>
        <taxon>Candidatus Buchananiibacteriota</taxon>
    </lineage>
</organism>
<keyword evidence="2" id="KW-0949">S-adenosyl-L-methionine</keyword>